<organism evidence="6 7">
    <name type="scientific">Leptospira ryugenii</name>
    <dbReference type="NCBI Taxonomy" id="1917863"/>
    <lineage>
        <taxon>Bacteria</taxon>
        <taxon>Pseudomonadati</taxon>
        <taxon>Spirochaetota</taxon>
        <taxon>Spirochaetia</taxon>
        <taxon>Leptospirales</taxon>
        <taxon>Leptospiraceae</taxon>
        <taxon>Leptospira</taxon>
    </lineage>
</organism>
<dbReference type="NCBIfam" id="TIGR01003">
    <property type="entry name" value="PTS_HPr_family"/>
    <property type="match status" value="1"/>
</dbReference>
<dbReference type="Proteomes" id="UP000245133">
    <property type="component" value="Unassembled WGS sequence"/>
</dbReference>
<dbReference type="PROSITE" id="PS00369">
    <property type="entry name" value="PTS_HPR_HIS"/>
    <property type="match status" value="1"/>
</dbReference>
<dbReference type="PRINTS" id="PR00107">
    <property type="entry name" value="PHOSPHOCPHPR"/>
</dbReference>
<evidence type="ECO:0000259" key="5">
    <source>
        <dbReference type="PROSITE" id="PS51350"/>
    </source>
</evidence>
<comment type="subcellular location">
    <subcellularLocation>
        <location evidence="1">Cytoplasm</location>
    </subcellularLocation>
</comment>
<feature type="domain" description="HPr" evidence="5">
    <location>
        <begin position="1"/>
        <end position="91"/>
    </location>
</feature>
<dbReference type="InterPro" id="IPR000032">
    <property type="entry name" value="HPr-like"/>
</dbReference>
<protein>
    <submittedName>
        <fullName evidence="6">Phosphocarrier protein HPr</fullName>
    </submittedName>
</protein>
<proteinExistence type="inferred from homology"/>
<dbReference type="AlphaFoldDB" id="A0A2P2DWP4"/>
<evidence type="ECO:0000256" key="4">
    <source>
        <dbReference type="ARBA" id="ARBA00022683"/>
    </source>
</evidence>
<dbReference type="Gene3D" id="3.30.1340.10">
    <property type="entry name" value="HPr-like"/>
    <property type="match status" value="1"/>
</dbReference>
<comment type="caution">
    <text evidence="6">The sequence shown here is derived from an EMBL/GenBank/DDBJ whole genome shotgun (WGS) entry which is preliminary data.</text>
</comment>
<dbReference type="InterPro" id="IPR001020">
    <property type="entry name" value="PTS_HPr_His_P_site"/>
</dbReference>
<dbReference type="PANTHER" id="PTHR33705:SF2">
    <property type="entry name" value="PHOSPHOCARRIER PROTEIN NPR"/>
    <property type="match status" value="1"/>
</dbReference>
<accession>A0A2P2DWP4</accession>
<dbReference type="GO" id="GO:0009401">
    <property type="term" value="P:phosphoenolpyruvate-dependent sugar phosphotransferase system"/>
    <property type="evidence" value="ECO:0007669"/>
    <property type="project" value="UniProtKB-KW"/>
</dbReference>
<dbReference type="RefSeq" id="WP_108973486.1">
    <property type="nucleotide sequence ID" value="NZ_BFBB01000002.1"/>
</dbReference>
<dbReference type="EMBL" id="BFBB01000002">
    <property type="protein sequence ID" value="GBF49049.1"/>
    <property type="molecule type" value="Genomic_DNA"/>
</dbReference>
<dbReference type="PANTHER" id="PTHR33705">
    <property type="entry name" value="PHOSPHOCARRIER PROTEIN HPR"/>
    <property type="match status" value="1"/>
</dbReference>
<dbReference type="OrthoDB" id="350754at2"/>
<dbReference type="PROSITE" id="PS00589">
    <property type="entry name" value="PTS_HPR_SER"/>
    <property type="match status" value="1"/>
</dbReference>
<keyword evidence="7" id="KW-1185">Reference proteome</keyword>
<dbReference type="InterPro" id="IPR050399">
    <property type="entry name" value="HPr"/>
</dbReference>
<evidence type="ECO:0000313" key="7">
    <source>
        <dbReference type="Proteomes" id="UP000245133"/>
    </source>
</evidence>
<dbReference type="Pfam" id="PF00381">
    <property type="entry name" value="PTS-HPr"/>
    <property type="match status" value="1"/>
</dbReference>
<dbReference type="PROSITE" id="PS51350">
    <property type="entry name" value="PTS_HPR_DOM"/>
    <property type="match status" value="1"/>
</dbReference>
<sequence>MKQIQLKIKDESSGLHARPASLFVKVASSFPCDIFVIKDEIEVNGKSIMGLMMLALGAGVTFAVKADGAKEEEALAALEKLVESNFELDVPK</sequence>
<dbReference type="CDD" id="cd00367">
    <property type="entry name" value="PTS-HPr_like"/>
    <property type="match status" value="1"/>
</dbReference>
<dbReference type="GO" id="GO:0005737">
    <property type="term" value="C:cytoplasm"/>
    <property type="evidence" value="ECO:0007669"/>
    <property type="project" value="UniProtKB-SubCell"/>
</dbReference>
<reference evidence="6 7" key="1">
    <citation type="submission" date="2018-02" db="EMBL/GenBank/DDBJ databases">
        <title>Novel Leptospira species isolated from soil and water in Japan.</title>
        <authorList>
            <person name="Nakao R."/>
            <person name="Masuzawa T."/>
        </authorList>
    </citation>
    <scope>NUCLEOTIDE SEQUENCE [LARGE SCALE GENOMIC DNA]</scope>
    <source>
        <strain evidence="6 7">YH101</strain>
    </source>
</reference>
<keyword evidence="3" id="KW-0963">Cytoplasm</keyword>
<keyword evidence="4" id="KW-0598">Phosphotransferase system</keyword>
<dbReference type="InterPro" id="IPR002114">
    <property type="entry name" value="PTS_HPr_Ser_P_site"/>
</dbReference>
<evidence type="ECO:0000256" key="3">
    <source>
        <dbReference type="ARBA" id="ARBA00022490"/>
    </source>
</evidence>
<name>A0A2P2DWP4_9LEPT</name>
<gene>
    <name evidence="6" type="ORF">LPTSP4_05580</name>
</gene>
<evidence type="ECO:0000256" key="1">
    <source>
        <dbReference type="ARBA" id="ARBA00004496"/>
    </source>
</evidence>
<dbReference type="InterPro" id="IPR035895">
    <property type="entry name" value="HPr-like_sf"/>
</dbReference>
<dbReference type="SUPFAM" id="SSF55594">
    <property type="entry name" value="HPr-like"/>
    <property type="match status" value="1"/>
</dbReference>
<evidence type="ECO:0000256" key="2">
    <source>
        <dbReference type="ARBA" id="ARBA00010736"/>
    </source>
</evidence>
<comment type="similarity">
    <text evidence="2">Belongs to the HPr family.</text>
</comment>
<evidence type="ECO:0000313" key="6">
    <source>
        <dbReference type="EMBL" id="GBF49049.1"/>
    </source>
</evidence>